<dbReference type="EMBL" id="BRLB01000018">
    <property type="protein sequence ID" value="GKX31531.1"/>
    <property type="molecule type" value="Genomic_DNA"/>
</dbReference>
<proteinExistence type="predicted"/>
<evidence type="ECO:0000313" key="2">
    <source>
        <dbReference type="EMBL" id="GKX31531.1"/>
    </source>
</evidence>
<evidence type="ECO:0000259" key="1">
    <source>
        <dbReference type="Pfam" id="PF00294"/>
    </source>
</evidence>
<keyword evidence="3" id="KW-1185">Reference proteome</keyword>
<dbReference type="Gene3D" id="3.40.50.1000">
    <property type="entry name" value="HAD superfamily/HAD-like"/>
    <property type="match status" value="1"/>
</dbReference>
<dbReference type="Pfam" id="PF00702">
    <property type="entry name" value="Hydrolase"/>
    <property type="match status" value="1"/>
</dbReference>
<dbReference type="GO" id="GO:0033785">
    <property type="term" value="F:heptose 7-phosphate kinase activity"/>
    <property type="evidence" value="ECO:0007669"/>
    <property type="project" value="TreeGrafter"/>
</dbReference>
<dbReference type="CDD" id="cd01427">
    <property type="entry name" value="HAD_like"/>
    <property type="match status" value="1"/>
</dbReference>
<feature type="domain" description="Carbohydrate kinase PfkB" evidence="1">
    <location>
        <begin position="53"/>
        <end position="321"/>
    </location>
</feature>
<dbReference type="AlphaFoldDB" id="A0A9W6DFR8"/>
<organism evidence="2 3">
    <name type="scientific">Vallitalea longa</name>
    <dbReference type="NCBI Taxonomy" id="2936439"/>
    <lineage>
        <taxon>Bacteria</taxon>
        <taxon>Bacillati</taxon>
        <taxon>Bacillota</taxon>
        <taxon>Clostridia</taxon>
        <taxon>Lachnospirales</taxon>
        <taxon>Vallitaleaceae</taxon>
        <taxon>Vallitalea</taxon>
    </lineage>
</organism>
<dbReference type="InterPro" id="IPR011611">
    <property type="entry name" value="PfkB_dom"/>
</dbReference>
<dbReference type="SFLD" id="SFLDS00003">
    <property type="entry name" value="Haloacid_Dehalogenase"/>
    <property type="match status" value="1"/>
</dbReference>
<dbReference type="GO" id="GO:0033786">
    <property type="term" value="F:heptose-1-phosphate adenylyltransferase activity"/>
    <property type="evidence" value="ECO:0007669"/>
    <property type="project" value="TreeGrafter"/>
</dbReference>
<name>A0A9W6DFR8_9FIRM</name>
<dbReference type="RefSeq" id="WP_281818662.1">
    <property type="nucleotide sequence ID" value="NZ_BRLB01000018.1"/>
</dbReference>
<dbReference type="SFLD" id="SFLDG01129">
    <property type="entry name" value="C1.5:_HAD__Beta-PGM__Phosphata"/>
    <property type="match status" value="1"/>
</dbReference>
<accession>A0A9W6DFR8</accession>
<evidence type="ECO:0000313" key="3">
    <source>
        <dbReference type="Proteomes" id="UP001144256"/>
    </source>
</evidence>
<sequence>MNFQNLRGILDKVSKKRIGVIGDCCLDIYWEADMKLSELSLETPQFPLPIVSEKFYLGSAGNIVNNLSTLEVDEIDFITVVGDDWRKTIVFDLLENMKNVNTKHIIVSKERVTPAYCKPIKQGISDVVYEDSRLDFWNLGQISNKVEEDIINRLNEMAKKVDAIIVEDQLKNGVMTDKIREVISELGRNGKTIIVDSREYAHKYKNVMLKPNDKELINMANNLNLDIDGMDIVSVAREISNKINKDIIVTLGEKGSIWVSENETFKKDIFKVEGEIDIVGAGDGFIAGLAAFYDSTSKENILSLCNLMSSIIIKKIGITGSASKEEILKNYVLKLEKPYFEKLNAMENKDIKCALFDFDGTISTLRHGWEDIMFDYVYEQLHQYYMGRDKELTDKIKEFIRDTTGVQTIFQMQWIVEQVKLGGGKPLDQWEYKDGYNKALLEVVRTRADALLQGKMKPIDFRVPGSKEFIEKLVSRGIKCYIASGTDDDDIKKEMKAIEVENLFEDSKGAPYRKAACPKEAVYRKLIEELSYKPNEILVVGDGKVEINLGVNNGSLTLGVACDEYSLQGIDLKKRDRLVKARAHGIVMDFNDYNSILEWING</sequence>
<gene>
    <name evidence="2" type="ORF">SH1V18_40110</name>
</gene>
<dbReference type="PANTHER" id="PTHR46969">
    <property type="entry name" value="BIFUNCTIONAL PROTEIN HLDE"/>
    <property type="match status" value="1"/>
</dbReference>
<dbReference type="GO" id="GO:0005829">
    <property type="term" value="C:cytosol"/>
    <property type="evidence" value="ECO:0007669"/>
    <property type="project" value="TreeGrafter"/>
</dbReference>
<dbReference type="InterPro" id="IPR029056">
    <property type="entry name" value="Ribokinase-like"/>
</dbReference>
<dbReference type="SUPFAM" id="SSF53613">
    <property type="entry name" value="Ribokinase-like"/>
    <property type="match status" value="1"/>
</dbReference>
<comment type="caution">
    <text evidence="2">The sequence shown here is derived from an EMBL/GenBank/DDBJ whole genome shotgun (WGS) entry which is preliminary data.</text>
</comment>
<dbReference type="Gene3D" id="3.40.1190.20">
    <property type="match status" value="1"/>
</dbReference>
<dbReference type="Proteomes" id="UP001144256">
    <property type="component" value="Unassembled WGS sequence"/>
</dbReference>
<dbReference type="PANTHER" id="PTHR46969:SF1">
    <property type="entry name" value="BIFUNCTIONAL PROTEIN HLDE"/>
    <property type="match status" value="1"/>
</dbReference>
<protein>
    <recommendedName>
        <fullName evidence="1">Carbohydrate kinase PfkB domain-containing protein</fullName>
    </recommendedName>
</protein>
<dbReference type="InterPro" id="IPR036412">
    <property type="entry name" value="HAD-like_sf"/>
</dbReference>
<reference evidence="2" key="1">
    <citation type="submission" date="2022-06" db="EMBL/GenBank/DDBJ databases">
        <title>Vallitalea longa sp. nov., an anaerobic bacterium isolated from marine sediment.</title>
        <authorList>
            <person name="Hirano S."/>
            <person name="Terahara T."/>
            <person name="Mori K."/>
            <person name="Hamada M."/>
            <person name="Matsumoto R."/>
            <person name="Kobayashi T."/>
        </authorList>
    </citation>
    <scope>NUCLEOTIDE SEQUENCE</scope>
    <source>
        <strain evidence="2">SH18-1</strain>
    </source>
</reference>
<dbReference type="SUPFAM" id="SSF56784">
    <property type="entry name" value="HAD-like"/>
    <property type="match status" value="1"/>
</dbReference>
<dbReference type="Pfam" id="PF00294">
    <property type="entry name" value="PfkB"/>
    <property type="match status" value="1"/>
</dbReference>
<dbReference type="InterPro" id="IPR023214">
    <property type="entry name" value="HAD_sf"/>
</dbReference>